<dbReference type="SUPFAM" id="SSF82866">
    <property type="entry name" value="Multidrug efflux transporter AcrB transmembrane domain"/>
    <property type="match status" value="2"/>
</dbReference>
<dbReference type="GO" id="GO:0022857">
    <property type="term" value="F:transmembrane transporter activity"/>
    <property type="evidence" value="ECO:0007669"/>
    <property type="project" value="InterPro"/>
</dbReference>
<proteinExistence type="predicted"/>
<feature type="transmembrane region" description="Helical" evidence="6">
    <location>
        <begin position="268"/>
        <end position="287"/>
    </location>
</feature>
<feature type="transmembrane region" description="Helical" evidence="6">
    <location>
        <begin position="361"/>
        <end position="384"/>
    </location>
</feature>
<evidence type="ECO:0000256" key="6">
    <source>
        <dbReference type="SAM" id="Phobius"/>
    </source>
</evidence>
<keyword evidence="2" id="KW-1003">Cell membrane</keyword>
<feature type="transmembrane region" description="Helical" evidence="6">
    <location>
        <begin position="657"/>
        <end position="675"/>
    </location>
</feature>
<feature type="transmembrane region" description="Helical" evidence="6">
    <location>
        <begin position="396"/>
        <end position="422"/>
    </location>
</feature>
<evidence type="ECO:0000256" key="2">
    <source>
        <dbReference type="ARBA" id="ARBA00022475"/>
    </source>
</evidence>
<comment type="caution">
    <text evidence="8">The sequence shown here is derived from an EMBL/GenBank/DDBJ whole genome shotgun (WGS) entry which is preliminary data.</text>
</comment>
<evidence type="ECO:0000256" key="5">
    <source>
        <dbReference type="ARBA" id="ARBA00023136"/>
    </source>
</evidence>
<dbReference type="EMBL" id="SRMF01000008">
    <property type="protein sequence ID" value="TGG91529.1"/>
    <property type="molecule type" value="Genomic_DNA"/>
</dbReference>
<reference evidence="8 9" key="1">
    <citation type="submission" date="2019-04" db="EMBL/GenBank/DDBJ databases">
        <title>Natronospirillum operosus gen. nov., sp. nov., a haloalkaliphilic satellite isolated from decaying biomass of laboratory culture of cyanobacterium Geitlerinema sp. and proposal of Natronospirillaceae fam. nov. and Saccharospirillaceae fam. nov.</title>
        <authorList>
            <person name="Kevbrin V."/>
            <person name="Boltyanskaya Y."/>
            <person name="Koziaeva V."/>
            <person name="Grouzdev D.S."/>
            <person name="Park M."/>
            <person name="Cho J."/>
        </authorList>
    </citation>
    <scope>NUCLEOTIDE SEQUENCE [LARGE SCALE GENOMIC DNA]</scope>
    <source>
        <strain evidence="8 9">G-116</strain>
    </source>
</reference>
<protein>
    <recommendedName>
        <fullName evidence="7">SSD domain-containing protein</fullName>
    </recommendedName>
</protein>
<dbReference type="InterPro" id="IPR050545">
    <property type="entry name" value="Mycobact_MmpL"/>
</dbReference>
<keyword evidence="4 6" id="KW-1133">Transmembrane helix</keyword>
<feature type="transmembrane region" description="Helical" evidence="6">
    <location>
        <begin position="29"/>
        <end position="47"/>
    </location>
</feature>
<sequence>MPYRRDRTMKPDLVSSWLKRYTDWVMRHPLTVLGMIFLIMLSLGSQLRHLEIDTDLEHFIDESKPARQAYNAVKETYGRNDVIVVGISADDVLSNASLTELADLHRRIEQSVPWVRRVDSLINAPYQEGTADGLLVDDLIPTPIGTLDRNTIERRIAATPMLEGMVINAARNFTALVIEPYTYDFDPDAVPDDATAFDDAFGGDFTAGPSVSDAEPADDGERFLPIEKTNELILALESDLAITEGLRTVIAGMPVVNEQLETTMKSEMQTFISLTVVLIIIVLVAFFRRVSAVVIPLSAVMLAILATFSALSLAGQTVQMPLILVPSFLLAITVGYAVHILTHFFNAYNNGIDRFQAMRQAIRITALPIFLTSLTTAAGLITLASGDLIPIANLGAFSALGVMLAFVLTVLMTPALMALWPLSAARPTHHRDRARGILRYFADLSWKRGAWLASAWLLAVIIALAFAVQLRFSFDPLDWMPEDLPIRTATHTIDEQLSGTINMEVIIDTGEENGIKNPELLQRLDEELSALQAGTPGGVRIGHVNSMLDIIKGTHQALNDGDSTYYRIPSNASLLAEELVLFENTGADELARLVNSDYSQMKVTLIMPWADILQYQDFIEVTETQLGGALEDWAEVHVAGLLPLLSDTLDEVVTTTAWSYGLAAVAITLMMIALLRSVGLGVVAMLPNLAPILVVMGLMHGLGIPLDLFTMLVATIAIGITVDNTVHFAHHFRSALAKNPDARAASETAFDNAGRALMTTAIVLTVGFYVFLFSNVSSIFNFGFLSGTAFLLAVLSNFTLTPVLLRWYAPLLTRETAQ</sequence>
<feature type="transmembrane region" description="Helical" evidence="6">
    <location>
        <begin position="753"/>
        <end position="773"/>
    </location>
</feature>
<feature type="transmembrane region" description="Helical" evidence="6">
    <location>
        <begin position="779"/>
        <end position="805"/>
    </location>
</feature>
<organism evidence="8 9">
    <name type="scientific">Natronospirillum operosum</name>
    <dbReference type="NCBI Taxonomy" id="2759953"/>
    <lineage>
        <taxon>Bacteria</taxon>
        <taxon>Pseudomonadati</taxon>
        <taxon>Pseudomonadota</taxon>
        <taxon>Gammaproteobacteria</taxon>
        <taxon>Oceanospirillales</taxon>
        <taxon>Natronospirillaceae</taxon>
        <taxon>Natronospirillum</taxon>
    </lineage>
</organism>
<feature type="domain" description="SSD" evidence="7">
    <location>
        <begin position="324"/>
        <end position="419"/>
    </location>
</feature>
<feature type="domain" description="SSD" evidence="7">
    <location>
        <begin position="680"/>
        <end position="807"/>
    </location>
</feature>
<dbReference type="OrthoDB" id="9803781at2"/>
<keyword evidence="5 6" id="KW-0472">Membrane</keyword>
<dbReference type="InterPro" id="IPR001036">
    <property type="entry name" value="Acrflvin-R"/>
</dbReference>
<dbReference type="Pfam" id="PF03176">
    <property type="entry name" value="MMPL"/>
    <property type="match status" value="2"/>
</dbReference>
<keyword evidence="3 6" id="KW-0812">Transmembrane</keyword>
<feature type="transmembrane region" description="Helical" evidence="6">
    <location>
        <begin position="708"/>
        <end position="732"/>
    </location>
</feature>
<dbReference type="InterPro" id="IPR000731">
    <property type="entry name" value="SSD"/>
</dbReference>
<evidence type="ECO:0000259" key="7">
    <source>
        <dbReference type="PROSITE" id="PS50156"/>
    </source>
</evidence>
<feature type="transmembrane region" description="Helical" evidence="6">
    <location>
        <begin position="449"/>
        <end position="470"/>
    </location>
</feature>
<dbReference type="InterPro" id="IPR004869">
    <property type="entry name" value="MMPL_dom"/>
</dbReference>
<evidence type="ECO:0000256" key="3">
    <source>
        <dbReference type="ARBA" id="ARBA00022692"/>
    </source>
</evidence>
<gene>
    <name evidence="8" type="ORF">E4656_15990</name>
</gene>
<dbReference type="GO" id="GO:0005886">
    <property type="term" value="C:plasma membrane"/>
    <property type="evidence" value="ECO:0007669"/>
    <property type="project" value="UniProtKB-SubCell"/>
</dbReference>
<feature type="transmembrane region" description="Helical" evidence="6">
    <location>
        <begin position="294"/>
        <end position="314"/>
    </location>
</feature>
<dbReference type="PRINTS" id="PR00702">
    <property type="entry name" value="ACRIFLAVINRP"/>
</dbReference>
<evidence type="ECO:0000256" key="1">
    <source>
        <dbReference type="ARBA" id="ARBA00004651"/>
    </source>
</evidence>
<dbReference type="PROSITE" id="PS50156">
    <property type="entry name" value="SSD"/>
    <property type="match status" value="2"/>
</dbReference>
<dbReference type="Gene3D" id="1.20.1640.10">
    <property type="entry name" value="Multidrug efflux transporter AcrB transmembrane domain"/>
    <property type="match status" value="2"/>
</dbReference>
<dbReference type="AlphaFoldDB" id="A0A4Z0W3C2"/>
<evidence type="ECO:0000256" key="4">
    <source>
        <dbReference type="ARBA" id="ARBA00022989"/>
    </source>
</evidence>
<dbReference type="PANTHER" id="PTHR33406">
    <property type="entry name" value="MEMBRANE PROTEIN MJ1562-RELATED"/>
    <property type="match status" value="1"/>
</dbReference>
<evidence type="ECO:0000313" key="8">
    <source>
        <dbReference type="EMBL" id="TGG91529.1"/>
    </source>
</evidence>
<comment type="subcellular location">
    <subcellularLocation>
        <location evidence="1">Cell membrane</location>
        <topology evidence="1">Multi-pass membrane protein</topology>
    </subcellularLocation>
</comment>
<name>A0A4Z0W3C2_9GAMM</name>
<dbReference type="Proteomes" id="UP000297475">
    <property type="component" value="Unassembled WGS sequence"/>
</dbReference>
<feature type="transmembrane region" description="Helical" evidence="6">
    <location>
        <begin position="320"/>
        <end position="341"/>
    </location>
</feature>
<feature type="transmembrane region" description="Helical" evidence="6">
    <location>
        <begin position="682"/>
        <end position="702"/>
    </location>
</feature>
<dbReference type="PANTHER" id="PTHR33406:SF12">
    <property type="entry name" value="BLR2997 PROTEIN"/>
    <property type="match status" value="1"/>
</dbReference>
<keyword evidence="9" id="KW-1185">Reference proteome</keyword>
<evidence type="ECO:0000313" key="9">
    <source>
        <dbReference type="Proteomes" id="UP000297475"/>
    </source>
</evidence>
<accession>A0A4Z0W3C2</accession>